<evidence type="ECO:0000313" key="2">
    <source>
        <dbReference type="EMBL" id="OBZ78582.1"/>
    </source>
</evidence>
<dbReference type="OrthoDB" id="354769at2759"/>
<dbReference type="AlphaFoldDB" id="A0A1C7MNZ3"/>
<proteinExistence type="predicted"/>
<protein>
    <submittedName>
        <fullName evidence="2">Uncharacterized protein</fullName>
    </submittedName>
</protein>
<evidence type="ECO:0000313" key="3">
    <source>
        <dbReference type="Proteomes" id="UP000092993"/>
    </source>
</evidence>
<dbReference type="Proteomes" id="UP000092993">
    <property type="component" value="Unassembled WGS sequence"/>
</dbReference>
<feature type="compositionally biased region" description="Polar residues" evidence="1">
    <location>
        <begin position="1"/>
        <end position="12"/>
    </location>
</feature>
<feature type="region of interest" description="Disordered" evidence="1">
    <location>
        <begin position="1"/>
        <end position="44"/>
    </location>
</feature>
<evidence type="ECO:0000256" key="1">
    <source>
        <dbReference type="SAM" id="MobiDB-lite"/>
    </source>
</evidence>
<feature type="compositionally biased region" description="Basic and acidic residues" evidence="1">
    <location>
        <begin position="13"/>
        <end position="22"/>
    </location>
</feature>
<organism evidence="2 3">
    <name type="scientific">Grifola frondosa</name>
    <name type="common">Maitake</name>
    <name type="synonym">Polyporus frondosus</name>
    <dbReference type="NCBI Taxonomy" id="5627"/>
    <lineage>
        <taxon>Eukaryota</taxon>
        <taxon>Fungi</taxon>
        <taxon>Dikarya</taxon>
        <taxon>Basidiomycota</taxon>
        <taxon>Agaricomycotina</taxon>
        <taxon>Agaricomycetes</taxon>
        <taxon>Polyporales</taxon>
        <taxon>Grifolaceae</taxon>
        <taxon>Grifola</taxon>
    </lineage>
</organism>
<name>A0A1C7MNZ3_GRIFR</name>
<dbReference type="EMBL" id="LUGG01000001">
    <property type="protein sequence ID" value="OBZ78582.1"/>
    <property type="molecule type" value="Genomic_DNA"/>
</dbReference>
<reference evidence="2 3" key="1">
    <citation type="submission" date="2016-03" db="EMBL/GenBank/DDBJ databases">
        <title>Whole genome sequencing of Grifola frondosa 9006-11.</title>
        <authorList>
            <person name="Min B."/>
            <person name="Park H."/>
            <person name="Kim J.-G."/>
            <person name="Cho H."/>
            <person name="Oh Y.-L."/>
            <person name="Kong W.-S."/>
            <person name="Choi I.-G."/>
        </authorList>
    </citation>
    <scope>NUCLEOTIDE SEQUENCE [LARGE SCALE GENOMIC DNA]</scope>
    <source>
        <strain evidence="2 3">9006-11</strain>
    </source>
</reference>
<gene>
    <name evidence="2" type="ORF">A0H81_01250</name>
</gene>
<keyword evidence="3" id="KW-1185">Reference proteome</keyword>
<comment type="caution">
    <text evidence="2">The sequence shown here is derived from an EMBL/GenBank/DDBJ whole genome shotgun (WGS) entry which is preliminary data.</text>
</comment>
<accession>A0A1C7MNZ3</accession>
<sequence>MTQFLPPTTNRLNPRERAEGVRKTRKLTQLFGQTPGVSPVSSPDPDELDIAIASGCLPVPSNLALNLKKHKLHRAAVSMSNDVVTPVKSPLRSCGPRRTEFSFRASRASAESALSQNASTLDRDPSDVIEIGTQEGVPRALRSRVLKDWSDEIDRLKDDLNEREKALNVRRAVKMEKMFGVRPADAISHTTNCGRDDLSRGEEAEAGLAAEPSATAAFRFNHADTDSLLEPNHDLSAVYLHFRHSLNSLNDIIDRETRRPRGAARLH</sequence>